<sequence length="138" mass="15378">MINKNGRELSILEAKRLTAILNEPDEMQMGRAAQRDGRKVGDRLVLNRLGQPYTKDGLDSSLDRIRRQLVKDGKTRPGLTFHSLRKSLGKAAADAGFRENDIACALGQANPASVRIYTQEAARSQGAWRVFKTLSKRK</sequence>
<gene>
    <name evidence="2" type="ORF">KQ910_18380</name>
</gene>
<evidence type="ECO:0000259" key="1">
    <source>
        <dbReference type="Pfam" id="PF00589"/>
    </source>
</evidence>
<dbReference type="EMBL" id="JAHOPB010000002">
    <property type="protein sequence ID" value="MBU8875747.1"/>
    <property type="molecule type" value="Genomic_DNA"/>
</dbReference>
<accession>A0ABS6IPY2</accession>
<feature type="domain" description="Tyr recombinase" evidence="1">
    <location>
        <begin position="38"/>
        <end position="121"/>
    </location>
</feature>
<keyword evidence="3" id="KW-1185">Reference proteome</keyword>
<dbReference type="Proteomes" id="UP000727907">
    <property type="component" value="Unassembled WGS sequence"/>
</dbReference>
<protein>
    <submittedName>
        <fullName evidence="2">Site-specific integrase</fullName>
    </submittedName>
</protein>
<dbReference type="InterPro" id="IPR002104">
    <property type="entry name" value="Integrase_catalytic"/>
</dbReference>
<evidence type="ECO:0000313" key="2">
    <source>
        <dbReference type="EMBL" id="MBU8875747.1"/>
    </source>
</evidence>
<evidence type="ECO:0000313" key="3">
    <source>
        <dbReference type="Proteomes" id="UP000727907"/>
    </source>
</evidence>
<reference evidence="2 3" key="1">
    <citation type="submission" date="2021-06" db="EMBL/GenBank/DDBJ databases">
        <authorList>
            <person name="Lee D.H."/>
        </authorList>
    </citation>
    <scope>NUCLEOTIDE SEQUENCE [LARGE SCALE GENOMIC DNA]</scope>
    <source>
        <strain evidence="2 3">MMS21-HV4-11</strain>
    </source>
</reference>
<name>A0ABS6IPY2_9HYPH</name>
<dbReference type="Pfam" id="PF00589">
    <property type="entry name" value="Phage_integrase"/>
    <property type="match status" value="1"/>
</dbReference>
<organism evidence="2 3">
    <name type="scientific">Reyranella humidisoli</name>
    <dbReference type="NCBI Taxonomy" id="2849149"/>
    <lineage>
        <taxon>Bacteria</taxon>
        <taxon>Pseudomonadati</taxon>
        <taxon>Pseudomonadota</taxon>
        <taxon>Alphaproteobacteria</taxon>
        <taxon>Hyphomicrobiales</taxon>
        <taxon>Reyranellaceae</taxon>
        <taxon>Reyranella</taxon>
    </lineage>
</organism>
<proteinExistence type="predicted"/>
<comment type="caution">
    <text evidence="2">The sequence shown here is derived from an EMBL/GenBank/DDBJ whole genome shotgun (WGS) entry which is preliminary data.</text>
</comment>
<dbReference type="RefSeq" id="WP_216964041.1">
    <property type="nucleotide sequence ID" value="NZ_JAHOPB010000002.1"/>
</dbReference>